<accession>A0A1F6CMP2</accession>
<feature type="transmembrane region" description="Helical" evidence="1">
    <location>
        <begin position="33"/>
        <end position="50"/>
    </location>
</feature>
<keyword evidence="1" id="KW-0472">Membrane</keyword>
<evidence type="ECO:0000313" key="2">
    <source>
        <dbReference type="EMBL" id="OGG50493.1"/>
    </source>
</evidence>
<keyword evidence="1" id="KW-1133">Transmembrane helix</keyword>
<keyword evidence="1" id="KW-0812">Transmembrane</keyword>
<evidence type="ECO:0000313" key="3">
    <source>
        <dbReference type="Proteomes" id="UP000176445"/>
    </source>
</evidence>
<comment type="caution">
    <text evidence="2">The sequence shown here is derived from an EMBL/GenBank/DDBJ whole genome shotgun (WGS) entry which is preliminary data.</text>
</comment>
<dbReference type="Proteomes" id="UP000176445">
    <property type="component" value="Unassembled WGS sequence"/>
</dbReference>
<gene>
    <name evidence="2" type="ORF">A2704_02260</name>
</gene>
<name>A0A1F6CMP2_9BACT</name>
<feature type="transmembrane region" description="Helical" evidence="1">
    <location>
        <begin position="7"/>
        <end position="27"/>
    </location>
</feature>
<evidence type="ECO:0000256" key="1">
    <source>
        <dbReference type="SAM" id="Phobius"/>
    </source>
</evidence>
<proteinExistence type="predicted"/>
<sequence length="93" mass="10413">MNKEIKRILVISAGVIFLVLGLAGLALPFLQGFLFLAIGLILLSISSSRVRTWMNTHTVKYPKVHATVERVEKWVVSIIGRVDEEDHQSGEQK</sequence>
<protein>
    <submittedName>
        <fullName evidence="2">Uncharacterized protein</fullName>
    </submittedName>
</protein>
<dbReference type="AlphaFoldDB" id="A0A1F6CMP2"/>
<reference evidence="2 3" key="1">
    <citation type="journal article" date="2016" name="Nat. Commun.">
        <title>Thousands of microbial genomes shed light on interconnected biogeochemical processes in an aquifer system.</title>
        <authorList>
            <person name="Anantharaman K."/>
            <person name="Brown C.T."/>
            <person name="Hug L.A."/>
            <person name="Sharon I."/>
            <person name="Castelle C.J."/>
            <person name="Probst A.J."/>
            <person name="Thomas B.C."/>
            <person name="Singh A."/>
            <person name="Wilkins M.J."/>
            <person name="Karaoz U."/>
            <person name="Brodie E.L."/>
            <person name="Williams K.H."/>
            <person name="Hubbard S.S."/>
            <person name="Banfield J.F."/>
        </authorList>
    </citation>
    <scope>NUCLEOTIDE SEQUENCE [LARGE SCALE GENOMIC DNA]</scope>
</reference>
<dbReference type="EMBL" id="MFKW01000051">
    <property type="protein sequence ID" value="OGG50493.1"/>
    <property type="molecule type" value="Genomic_DNA"/>
</dbReference>
<organism evidence="2 3">
    <name type="scientific">Candidatus Kaiserbacteria bacterium RIFCSPHIGHO2_01_FULL_54_36b</name>
    <dbReference type="NCBI Taxonomy" id="1798483"/>
    <lineage>
        <taxon>Bacteria</taxon>
        <taxon>Candidatus Kaiseribacteriota</taxon>
    </lineage>
</organism>